<dbReference type="KEGG" id="mmt:Metme_3113"/>
<dbReference type="STRING" id="857087.Metme_3113"/>
<reference evidence="3 4" key="1">
    <citation type="journal article" date="2011" name="J. Bacteriol.">
        <title>Complete Genome Sequence of the Aerobic Marine Methanotroph Methylomonas methanica MC09.</title>
        <authorList>
            <person name="Boden R."/>
            <person name="Cunliffe M."/>
            <person name="Scanlan J."/>
            <person name="Moussard H."/>
            <person name="Kits K.D."/>
            <person name="Klotz M.G."/>
            <person name="Jetten M.S."/>
            <person name="Vuilleumier S."/>
            <person name="Han J."/>
            <person name="Peters L."/>
            <person name="Mikhailova N."/>
            <person name="Teshima H."/>
            <person name="Tapia R."/>
            <person name="Kyrpides N."/>
            <person name="Ivanova N."/>
            <person name="Pagani I."/>
            <person name="Cheng J.F."/>
            <person name="Goodwin L."/>
            <person name="Han C."/>
            <person name="Hauser L."/>
            <person name="Land M.L."/>
            <person name="Lapidus A."/>
            <person name="Lucas S."/>
            <person name="Pitluck S."/>
            <person name="Woyke T."/>
            <person name="Stein L."/>
            <person name="Murrell J.C."/>
        </authorList>
    </citation>
    <scope>NUCLEOTIDE SEQUENCE [LARGE SCALE GENOMIC DNA]</scope>
    <source>
        <strain evidence="3 4">MC09</strain>
    </source>
</reference>
<dbReference type="EMBL" id="CP002738">
    <property type="protein sequence ID" value="AEG01489.1"/>
    <property type="molecule type" value="Genomic_DNA"/>
</dbReference>
<evidence type="ECO:0000259" key="2">
    <source>
        <dbReference type="PROSITE" id="PS50972"/>
    </source>
</evidence>
<reference evidence="4" key="3">
    <citation type="submission" date="2011-05" db="EMBL/GenBank/DDBJ databases">
        <title>Complete sequence of Methylomonas methanica MC09.</title>
        <authorList>
            <consortium name="US DOE Joint Genome Institute"/>
            <person name="Lucas S."/>
            <person name="Han J."/>
            <person name="Lapidus A."/>
            <person name="Cheng J.-F."/>
            <person name="Goodwin L."/>
            <person name="Pitluck S."/>
            <person name="Peters L."/>
            <person name="Mikhailova N."/>
            <person name="Teshima H."/>
            <person name="Han C."/>
            <person name="Tapia R."/>
            <person name="Land M."/>
            <person name="Hauser L."/>
            <person name="Kyrpides N."/>
            <person name="Ivanova N."/>
            <person name="Pagani I."/>
            <person name="Stein L."/>
            <person name="Woyke T."/>
        </authorList>
    </citation>
    <scope>NUCLEOTIDE SEQUENCE [LARGE SCALE GENOMIC DNA]</scope>
    <source>
        <strain evidence="4">MC09</strain>
    </source>
</reference>
<evidence type="ECO:0000313" key="4">
    <source>
        <dbReference type="Proteomes" id="UP000008888"/>
    </source>
</evidence>
<proteinExistence type="predicted"/>
<accession>G0A3L7</accession>
<reference key="2">
    <citation type="submission" date="2011-05" db="EMBL/GenBank/DDBJ databases">
        <title>Complete genome sequence of the aerobic marine methanotroph Methylomonas methanica MC09.</title>
        <authorList>
            <person name="Boden R."/>
            <person name="Cunliffe M."/>
            <person name="Scanlan J."/>
            <person name="Moussard H."/>
            <person name="Kits K.D."/>
            <person name="Klotz M."/>
            <person name="Jetten M."/>
            <person name="Vuilleumier S."/>
            <person name="Han J."/>
            <person name="Peters L."/>
            <person name="Mikhailova N."/>
            <person name="Teshima H."/>
            <person name="Tapia R."/>
            <person name="Kyrpides N."/>
            <person name="Ivanova N."/>
            <person name="Pagani I."/>
            <person name="Cheng J.-F."/>
            <person name="Goodwin L."/>
            <person name="Han C."/>
            <person name="Hauser L."/>
            <person name="Land M."/>
            <person name="Lapidus A."/>
            <person name="Lucas S."/>
            <person name="Pitluck S."/>
            <person name="Woyke T."/>
            <person name="Stein L.Y."/>
            <person name="Murrell C."/>
        </authorList>
    </citation>
    <scope>NUCLEOTIDE SEQUENCE</scope>
    <source>
        <strain>MC09</strain>
    </source>
</reference>
<evidence type="ECO:0000313" key="3">
    <source>
        <dbReference type="EMBL" id="AEG01489.1"/>
    </source>
</evidence>
<feature type="compositionally biased region" description="Polar residues" evidence="1">
    <location>
        <begin position="453"/>
        <end position="480"/>
    </location>
</feature>
<dbReference type="eggNOG" id="COG0294">
    <property type="taxonomic scope" value="Bacteria"/>
</dbReference>
<protein>
    <submittedName>
        <fullName evidence="3">Dihydropteroate synthase DHPS</fullName>
    </submittedName>
</protein>
<name>G0A3L7_METMM</name>
<dbReference type="SUPFAM" id="SSF51717">
    <property type="entry name" value="Dihydropteroate synthetase-like"/>
    <property type="match status" value="1"/>
</dbReference>
<dbReference type="InterPro" id="IPR045406">
    <property type="entry name" value="DUF6513"/>
</dbReference>
<dbReference type="GO" id="GO:0042558">
    <property type="term" value="P:pteridine-containing compound metabolic process"/>
    <property type="evidence" value="ECO:0007669"/>
    <property type="project" value="InterPro"/>
</dbReference>
<dbReference type="HOGENOM" id="CLU_041129_0_0_6"/>
<dbReference type="AlphaFoldDB" id="G0A3L7"/>
<dbReference type="OrthoDB" id="4029442at2"/>
<dbReference type="Pfam" id="PF20123">
    <property type="entry name" value="DUF6513"/>
    <property type="match status" value="1"/>
</dbReference>
<gene>
    <name evidence="3" type="ordered locus">Metme_3113</name>
</gene>
<dbReference type="PROSITE" id="PS50972">
    <property type="entry name" value="PTERIN_BINDING"/>
    <property type="match status" value="1"/>
</dbReference>
<organism evidence="3 4">
    <name type="scientific">Methylomonas methanica (strain DSM 25384 / MC09)</name>
    <dbReference type="NCBI Taxonomy" id="857087"/>
    <lineage>
        <taxon>Bacteria</taxon>
        <taxon>Pseudomonadati</taxon>
        <taxon>Pseudomonadota</taxon>
        <taxon>Gammaproteobacteria</taxon>
        <taxon>Methylococcales</taxon>
        <taxon>Methylococcaceae</taxon>
        <taxon>Methylomonas</taxon>
    </lineage>
</organism>
<sequence>MAEHILFLTGKLAEKQLRRTIEDMAPEFEYTVHVLGITVAALMTADMIKRRLTDTFGADRILVPGRCRGDLDALSQELGIPVERGPEELNDLPEFFGKVRKRLDLSRYELLIFGEVVEAPHIDVPAIIRRAEAYRRDGADVIDLGCLPATPFPHLADAIKTLKSEGFLVSVDSLDPENLLLAGRAGADFLLSLNEETLWIADEVASTPVLISTPHADLDSLDRVIAKMQAKGRPFIVDPILDPIHFGFIDSLVRYHEVRRRHPDVEIMMGVGNLTELTHADTAGMNAMLLGICSELHVRHILATQVSKHACKAIKEADLARRIMLAARESNRLPKHIDDGLMALHERAPFPLSLAEIQELQAAIRDPSFRIMISAEGIHIFNRDGLWSDNDPFALYPHLGVENDGGHAFYLGVELARAQIAQVLGKRYAQDQPLTWGIHGRAAEDAPADPNCYTPQGTTLKASRSSPCPLPSMSNNSKST</sequence>
<dbReference type="InterPro" id="IPR000489">
    <property type="entry name" value="Pterin-binding_dom"/>
</dbReference>
<dbReference type="RefSeq" id="WP_013819716.1">
    <property type="nucleotide sequence ID" value="NC_015572.1"/>
</dbReference>
<feature type="region of interest" description="Disordered" evidence="1">
    <location>
        <begin position="444"/>
        <end position="480"/>
    </location>
</feature>
<evidence type="ECO:0000256" key="1">
    <source>
        <dbReference type="SAM" id="MobiDB-lite"/>
    </source>
</evidence>
<keyword evidence="4" id="KW-1185">Reference proteome</keyword>
<dbReference type="Gene3D" id="3.20.20.20">
    <property type="entry name" value="Dihydropteroate synthase-like"/>
    <property type="match status" value="1"/>
</dbReference>
<dbReference type="InterPro" id="IPR011005">
    <property type="entry name" value="Dihydropteroate_synth-like_sf"/>
</dbReference>
<feature type="domain" description="Pterin-binding" evidence="2">
    <location>
        <begin position="93"/>
        <end position="365"/>
    </location>
</feature>
<dbReference type="Proteomes" id="UP000008888">
    <property type="component" value="Chromosome"/>
</dbReference>